<dbReference type="AlphaFoldDB" id="A0A975K976"/>
<dbReference type="Proteomes" id="UP000681425">
    <property type="component" value="Chromosome"/>
</dbReference>
<reference evidence="1" key="1">
    <citation type="submission" date="2021-04" db="EMBL/GenBank/DDBJ databases">
        <title>Isolation of p-tert-butylphenol degrading bacteria Sphingobium phenoxybenzoativorans Tas13 from active sludge.</title>
        <authorList>
            <person name="Li Y."/>
        </authorList>
    </citation>
    <scope>NUCLEOTIDE SEQUENCE</scope>
    <source>
        <strain evidence="1">Tas13</strain>
    </source>
</reference>
<evidence type="ECO:0000313" key="2">
    <source>
        <dbReference type="Proteomes" id="UP000681425"/>
    </source>
</evidence>
<dbReference type="EMBL" id="CP073910">
    <property type="protein sequence ID" value="QUT07125.1"/>
    <property type="molecule type" value="Genomic_DNA"/>
</dbReference>
<keyword evidence="2" id="KW-1185">Reference proteome</keyword>
<evidence type="ECO:0000313" key="1">
    <source>
        <dbReference type="EMBL" id="QUT07125.1"/>
    </source>
</evidence>
<accession>A0A975K976</accession>
<name>A0A975K976_9SPHN</name>
<organism evidence="1 2">
    <name type="scientific">Sphingobium phenoxybenzoativorans</name>
    <dbReference type="NCBI Taxonomy" id="1592790"/>
    <lineage>
        <taxon>Bacteria</taxon>
        <taxon>Pseudomonadati</taxon>
        <taxon>Pseudomonadota</taxon>
        <taxon>Alphaproteobacteria</taxon>
        <taxon>Sphingomonadales</taxon>
        <taxon>Sphingomonadaceae</taxon>
        <taxon>Sphingobium</taxon>
    </lineage>
</organism>
<gene>
    <name evidence="1" type="ORF">KFK14_06810</name>
</gene>
<sequence length="93" mass="10740">MLTPSPFVQCFGPFDASVEREVLSGVEGWGCWRRMTWWRSSLPCGAGKRTGHGAAHMLADDHSMRLLEWREYDRQWLRGALNSRINFLLDLSE</sequence>
<dbReference type="KEGG" id="spph:KFK14_06810"/>
<protein>
    <submittedName>
        <fullName evidence="1">Uncharacterized protein</fullName>
    </submittedName>
</protein>
<proteinExistence type="predicted"/>
<dbReference type="RefSeq" id="WP_212610349.1">
    <property type="nucleotide sequence ID" value="NZ_CP073910.1"/>
</dbReference>